<keyword evidence="4" id="KW-1185">Reference proteome</keyword>
<dbReference type="PANTHER" id="PTHR13847">
    <property type="entry name" value="SARCOSINE DEHYDROGENASE-RELATED"/>
    <property type="match status" value="1"/>
</dbReference>
<evidence type="ECO:0000313" key="4">
    <source>
        <dbReference type="Proteomes" id="UP001218188"/>
    </source>
</evidence>
<evidence type="ECO:0000313" key="2">
    <source>
        <dbReference type="EMBL" id="KAJ7016544.1"/>
    </source>
</evidence>
<protein>
    <submittedName>
        <fullName evidence="3">DAO-domain-containing protein</fullName>
    </submittedName>
</protein>
<dbReference type="AlphaFoldDB" id="A0AAD6WNH7"/>
<dbReference type="EMBL" id="JARJCM010000377">
    <property type="protein sequence ID" value="KAJ7017826.1"/>
    <property type="molecule type" value="Genomic_DNA"/>
</dbReference>
<dbReference type="Gene3D" id="3.30.9.10">
    <property type="entry name" value="D-Amino Acid Oxidase, subunit A, domain 2"/>
    <property type="match status" value="1"/>
</dbReference>
<proteinExistence type="predicted"/>
<feature type="domain" description="FAD dependent oxidoreductase" evidence="1">
    <location>
        <begin position="55"/>
        <end position="434"/>
    </location>
</feature>
<evidence type="ECO:0000259" key="1">
    <source>
        <dbReference type="Pfam" id="PF01266"/>
    </source>
</evidence>
<reference evidence="3" key="1">
    <citation type="submission" date="2023-03" db="EMBL/GenBank/DDBJ databases">
        <title>Massive genome expansion in bonnet fungi (Mycena s.s.) driven by repeated elements and novel gene families across ecological guilds.</title>
        <authorList>
            <consortium name="Lawrence Berkeley National Laboratory"/>
            <person name="Harder C.B."/>
            <person name="Miyauchi S."/>
            <person name="Viragh M."/>
            <person name="Kuo A."/>
            <person name="Thoen E."/>
            <person name="Andreopoulos B."/>
            <person name="Lu D."/>
            <person name="Skrede I."/>
            <person name="Drula E."/>
            <person name="Henrissat B."/>
            <person name="Morin E."/>
            <person name="Kohler A."/>
            <person name="Barry K."/>
            <person name="LaButti K."/>
            <person name="Morin E."/>
            <person name="Salamov A."/>
            <person name="Lipzen A."/>
            <person name="Mereny Z."/>
            <person name="Hegedus B."/>
            <person name="Baldrian P."/>
            <person name="Stursova M."/>
            <person name="Weitz H."/>
            <person name="Taylor A."/>
            <person name="Grigoriev I.V."/>
            <person name="Nagy L.G."/>
            <person name="Martin F."/>
            <person name="Kauserud H."/>
        </authorList>
    </citation>
    <scope>NUCLEOTIDE SEQUENCE</scope>
    <source>
        <strain evidence="3">CBHHK200</strain>
    </source>
</reference>
<dbReference type="Gene3D" id="3.50.50.60">
    <property type="entry name" value="FAD/NAD(P)-binding domain"/>
    <property type="match status" value="1"/>
</dbReference>
<sequence length="480" mass="51475">MGSSQSAEKVAGGVEGGKAFPTAKGMSLSYWLQGVRASPLLNHQTTEELPKAAEVVIIGSGMSGTLTAYKLLTRPNPPKSIVILEARELCSGATGRNAGHCKPDQYRGFVKYSKLVGEEQAKKLLEHEFETWSRIVEFIEKENIDCDLWVGDTLDVAMSPEVATKATAVFDAYKAYGGKVDQIKFISDPAEAEKARISRLKGAQALWAWQASTFYPWKLVAHLVKACLAKGLNLQTWTPATSVTASKTSGLWDVNTARGAITTATVVYATNAYTSSVLPDFAKYIQPTAHMCNKVVPPRAIAGGKALQNSYAVMVAGGGLYSINPRCNADGVILFGGSNPNQSKLEEYLDEDPNRLFDDSLSNFEPVTAAVEDLTSAAFEGWSEGLPAPGVGTEYSWSGIIGLSADSLPFIGKVPNLPGQWICAGFHGHGMAHIFTCVPGLVTLMQGGTWSDTGLPECLELTEERLERIGGTPDFTKPVV</sequence>
<accession>A0AAD6WNH7</accession>
<dbReference type="InterPro" id="IPR006076">
    <property type="entry name" value="FAD-dep_OxRdtase"/>
</dbReference>
<dbReference type="Pfam" id="PF01266">
    <property type="entry name" value="DAO"/>
    <property type="match status" value="1"/>
</dbReference>
<name>A0AAD6WNH7_9AGAR</name>
<evidence type="ECO:0000313" key="3">
    <source>
        <dbReference type="EMBL" id="KAJ7017826.1"/>
    </source>
</evidence>
<dbReference type="GO" id="GO:0005737">
    <property type="term" value="C:cytoplasm"/>
    <property type="evidence" value="ECO:0007669"/>
    <property type="project" value="TreeGrafter"/>
</dbReference>
<organism evidence="3 4">
    <name type="scientific">Mycena alexandri</name>
    <dbReference type="NCBI Taxonomy" id="1745969"/>
    <lineage>
        <taxon>Eukaryota</taxon>
        <taxon>Fungi</taxon>
        <taxon>Dikarya</taxon>
        <taxon>Basidiomycota</taxon>
        <taxon>Agaricomycotina</taxon>
        <taxon>Agaricomycetes</taxon>
        <taxon>Agaricomycetidae</taxon>
        <taxon>Agaricales</taxon>
        <taxon>Marasmiineae</taxon>
        <taxon>Mycenaceae</taxon>
        <taxon>Mycena</taxon>
    </lineage>
</organism>
<comment type="caution">
    <text evidence="3">The sequence shown here is derived from an EMBL/GenBank/DDBJ whole genome shotgun (WGS) entry which is preliminary data.</text>
</comment>
<dbReference type="Proteomes" id="UP001218188">
    <property type="component" value="Unassembled WGS sequence"/>
</dbReference>
<dbReference type="InterPro" id="IPR036188">
    <property type="entry name" value="FAD/NAD-bd_sf"/>
</dbReference>
<dbReference type="EMBL" id="JARJCM010000489">
    <property type="protein sequence ID" value="KAJ7016544.1"/>
    <property type="molecule type" value="Genomic_DNA"/>
</dbReference>
<dbReference type="PANTHER" id="PTHR13847:SF260">
    <property type="entry name" value="FAD DEPENDENT OXIDOREDUCTASE DOMAIN-CONTAINING PROTEIN"/>
    <property type="match status" value="1"/>
</dbReference>
<dbReference type="SUPFAM" id="SSF51905">
    <property type="entry name" value="FAD/NAD(P)-binding domain"/>
    <property type="match status" value="1"/>
</dbReference>
<gene>
    <name evidence="3" type="ORF">C8F04DRAFT_1278730</name>
    <name evidence="2" type="ORF">C8F04DRAFT_981305</name>
</gene>